<dbReference type="RefSeq" id="WP_062468289.1">
    <property type="nucleotide sequence ID" value="NZ_BBYN01000006.1"/>
</dbReference>
<evidence type="ECO:0000313" key="5">
    <source>
        <dbReference type="Proteomes" id="UP000188993"/>
    </source>
</evidence>
<dbReference type="PRINTS" id="PR01438">
    <property type="entry name" value="UNVRSLSTRESS"/>
</dbReference>
<dbReference type="Gene3D" id="3.40.50.620">
    <property type="entry name" value="HUPs"/>
    <property type="match status" value="1"/>
</dbReference>
<dbReference type="PANTHER" id="PTHR46268:SF6">
    <property type="entry name" value="UNIVERSAL STRESS PROTEIN UP12"/>
    <property type="match status" value="1"/>
</dbReference>
<proteinExistence type="inferred from homology"/>
<evidence type="ECO:0000259" key="3">
    <source>
        <dbReference type="Pfam" id="PF00582"/>
    </source>
</evidence>
<protein>
    <recommendedName>
        <fullName evidence="2">Universal stress protein</fullName>
    </recommendedName>
</protein>
<keyword evidence="2" id="KW-0963">Cytoplasm</keyword>
<evidence type="ECO:0000256" key="2">
    <source>
        <dbReference type="PIRNR" id="PIRNR006276"/>
    </source>
</evidence>
<dbReference type="KEGG" id="jda:BW727_102066"/>
<comment type="similarity">
    <text evidence="1 2">Belongs to the universal stress protein A family.</text>
</comment>
<comment type="subcellular location">
    <subcellularLocation>
        <location evidence="2">Cytoplasm</location>
    </subcellularLocation>
</comment>
<evidence type="ECO:0000313" key="4">
    <source>
        <dbReference type="EMBL" id="AQS54380.1"/>
    </source>
</evidence>
<gene>
    <name evidence="4" type="ORF">BW727_102066</name>
</gene>
<dbReference type="InterPro" id="IPR014729">
    <property type="entry name" value="Rossmann-like_a/b/a_fold"/>
</dbReference>
<dbReference type="CDD" id="cd00293">
    <property type="entry name" value="USP-like"/>
    <property type="match status" value="1"/>
</dbReference>
<reference evidence="4 5" key="1">
    <citation type="journal article" date="2014" name="Int. J. Syst. Evol. Microbiol.">
        <title>Jeotgalibaca dankookensis gen. nov., sp. nov., a member of the family Carnobacteriaceae, isolated from seujeot (Korean traditional food).</title>
        <authorList>
            <person name="Lee D.G."/>
            <person name="Trujillo M.E."/>
            <person name="Kang H."/>
            <person name="Ahn T.Y."/>
        </authorList>
    </citation>
    <scope>NUCLEOTIDE SEQUENCE [LARGE SCALE GENOMIC DNA]</scope>
    <source>
        <strain evidence="4 5">EX-07</strain>
    </source>
</reference>
<dbReference type="InterPro" id="IPR006015">
    <property type="entry name" value="Universal_stress_UspA"/>
</dbReference>
<keyword evidence="5" id="KW-1185">Reference proteome</keyword>
<dbReference type="PIRSF" id="PIRSF006276">
    <property type="entry name" value="UspA"/>
    <property type="match status" value="1"/>
</dbReference>
<organism evidence="4 5">
    <name type="scientific">Jeotgalibaca dankookensis</name>
    <dbReference type="NCBI Taxonomy" id="708126"/>
    <lineage>
        <taxon>Bacteria</taxon>
        <taxon>Bacillati</taxon>
        <taxon>Bacillota</taxon>
        <taxon>Bacilli</taxon>
        <taxon>Lactobacillales</taxon>
        <taxon>Carnobacteriaceae</taxon>
        <taxon>Jeotgalibaca</taxon>
    </lineage>
</organism>
<dbReference type="PANTHER" id="PTHR46268">
    <property type="entry name" value="STRESS RESPONSE PROTEIN NHAX"/>
    <property type="match status" value="1"/>
</dbReference>
<feature type="domain" description="UspA" evidence="3">
    <location>
        <begin position="5"/>
        <end position="143"/>
    </location>
</feature>
<dbReference type="EMBL" id="CP019728">
    <property type="protein sequence ID" value="AQS54380.1"/>
    <property type="molecule type" value="Genomic_DNA"/>
</dbReference>
<dbReference type="GO" id="GO:0005737">
    <property type="term" value="C:cytoplasm"/>
    <property type="evidence" value="ECO:0007669"/>
    <property type="project" value="UniProtKB-SubCell"/>
</dbReference>
<sequence>MNVNYKNILVPIDGSAQADYSFKQAVEIAKRNNAKLHLLYVIDTRNVSMSTEYQPVSLDMVEKVDKVFIDKMLEYAREQGIDAEKTVTNGNPSTLIAEAFPKEYGIDLIVIGATGKGAITRALVGSVSNYVVKNAKCDVLIVREK</sequence>
<dbReference type="AlphaFoldDB" id="A0A1S6ISB3"/>
<accession>A0A1S6ISB3</accession>
<evidence type="ECO:0000256" key="1">
    <source>
        <dbReference type="ARBA" id="ARBA00008791"/>
    </source>
</evidence>
<dbReference type="SUPFAM" id="SSF52402">
    <property type="entry name" value="Adenine nucleotide alpha hydrolases-like"/>
    <property type="match status" value="1"/>
</dbReference>
<name>A0A1S6ISB3_9LACT</name>
<dbReference type="STRING" id="708126.BW727_102066"/>
<dbReference type="InterPro" id="IPR006016">
    <property type="entry name" value="UspA"/>
</dbReference>
<dbReference type="OrthoDB" id="9789668at2"/>
<dbReference type="Pfam" id="PF00582">
    <property type="entry name" value="Usp"/>
    <property type="match status" value="1"/>
</dbReference>
<dbReference type="Proteomes" id="UP000188993">
    <property type="component" value="Chromosome"/>
</dbReference>